<evidence type="ECO:0000313" key="2">
    <source>
        <dbReference type="Proteomes" id="UP001054945"/>
    </source>
</evidence>
<accession>A0AAV4U7U3</accession>
<name>A0AAV4U7U3_CAEEX</name>
<keyword evidence="2" id="KW-1185">Reference proteome</keyword>
<comment type="caution">
    <text evidence="1">The sequence shown here is derived from an EMBL/GenBank/DDBJ whole genome shotgun (WGS) entry which is preliminary data.</text>
</comment>
<sequence>MKEQKKKLYVGVVQERRRKYYNTNLELLHLFMVCIRHYETNRPNSEYEGSSWYRQAKDTGKNFYSSNDEQMRTFSAKIPFERIFPKNIYRR</sequence>
<proteinExistence type="predicted"/>
<reference evidence="1 2" key="1">
    <citation type="submission" date="2021-06" db="EMBL/GenBank/DDBJ databases">
        <title>Caerostris extrusa draft genome.</title>
        <authorList>
            <person name="Kono N."/>
            <person name="Arakawa K."/>
        </authorList>
    </citation>
    <scope>NUCLEOTIDE SEQUENCE [LARGE SCALE GENOMIC DNA]</scope>
</reference>
<dbReference type="AlphaFoldDB" id="A0AAV4U7U3"/>
<protein>
    <submittedName>
        <fullName evidence="1">Uncharacterized protein</fullName>
    </submittedName>
</protein>
<evidence type="ECO:0000313" key="1">
    <source>
        <dbReference type="EMBL" id="GIY53873.1"/>
    </source>
</evidence>
<gene>
    <name evidence="1" type="ORF">CEXT_355681</name>
</gene>
<dbReference type="EMBL" id="BPLR01012424">
    <property type="protein sequence ID" value="GIY53873.1"/>
    <property type="molecule type" value="Genomic_DNA"/>
</dbReference>
<organism evidence="1 2">
    <name type="scientific">Caerostris extrusa</name>
    <name type="common">Bark spider</name>
    <name type="synonym">Caerostris bankana</name>
    <dbReference type="NCBI Taxonomy" id="172846"/>
    <lineage>
        <taxon>Eukaryota</taxon>
        <taxon>Metazoa</taxon>
        <taxon>Ecdysozoa</taxon>
        <taxon>Arthropoda</taxon>
        <taxon>Chelicerata</taxon>
        <taxon>Arachnida</taxon>
        <taxon>Araneae</taxon>
        <taxon>Araneomorphae</taxon>
        <taxon>Entelegynae</taxon>
        <taxon>Araneoidea</taxon>
        <taxon>Araneidae</taxon>
        <taxon>Caerostris</taxon>
    </lineage>
</organism>
<dbReference type="Proteomes" id="UP001054945">
    <property type="component" value="Unassembled WGS sequence"/>
</dbReference>